<feature type="transmembrane region" description="Helical" evidence="6">
    <location>
        <begin position="387"/>
        <end position="408"/>
    </location>
</feature>
<sequence>MRWLDYPFYRILIAFIAGICIARFSQVSDTVFFTVSGLALILAVASYFFFPFKTFSKVLFTNAIIVFFIGIGGLLFHFKTEYLPSDHYESLQHDDQDAVITLELTDQLSSNEYNNRFYAQIKQINRQPATGRILVLFKSSDSLYFQVGDRLTVYDDINDASDGRNPGDFNYKEYLESIDVYGQVYVDKPRILNISRQQAQLSWYIGMRNQLLKDLQGTELQAQPRALIEALVLGQRQNVDPTVSQNFRDAGVIHILALSGLHVGIMLLILQFCLRWMLRFKYGKLLQSLLIIALLWSFALLTGMSPSIMRAVMMFSFVAVGMNINRKGSVFHSLTISALVLLLIDPRMLFQVGFQLSYTAVLAIVLLQPIFSSFVARPKSWFVRNLWQIFTVTLSAQIGVAPLSIYYFHQFPLLFLVGNMVLLFVLPAILILSIAFITIVELDISSGLFAEGLNFIFNLIIDLVSWISNFKFFILKDLYVTVVEVLLLYLILLGVALYLRPQLVKSKRERLRMVKPNNFLHFSLICVAVLLGYGIYKNVQVKESFLVLHQSRGTAIALSKGNDAQLFLHMPSMKADRKIESIRRLKNTGTMIDREVAIDSLPSMLEFAGKSIIVIDESTIYDPNLKNVEVLLLSNSPKVNLDRLITDLQPQLIIADGSNYRNMVHRWQQTCKGRDVNFINTYEYGAVSLLDH</sequence>
<keyword evidence="2" id="KW-1003">Cell membrane</keyword>
<evidence type="ECO:0000259" key="8">
    <source>
        <dbReference type="Pfam" id="PF13567"/>
    </source>
</evidence>
<feature type="transmembrane region" description="Helical" evidence="6">
    <location>
        <begin position="519"/>
        <end position="536"/>
    </location>
</feature>
<dbReference type="PANTHER" id="PTHR30619:SF1">
    <property type="entry name" value="RECOMBINATION PROTEIN 2"/>
    <property type="match status" value="1"/>
</dbReference>
<evidence type="ECO:0000313" key="10">
    <source>
        <dbReference type="Proteomes" id="UP000031760"/>
    </source>
</evidence>
<dbReference type="EMBL" id="AP014548">
    <property type="protein sequence ID" value="BAO55439.1"/>
    <property type="molecule type" value="Genomic_DNA"/>
</dbReference>
<dbReference type="OrthoDB" id="9761531at2"/>
<evidence type="ECO:0000256" key="5">
    <source>
        <dbReference type="ARBA" id="ARBA00023136"/>
    </source>
</evidence>
<dbReference type="Pfam" id="PF03772">
    <property type="entry name" value="Competence"/>
    <property type="match status" value="1"/>
</dbReference>
<dbReference type="PANTHER" id="PTHR30619">
    <property type="entry name" value="DNA INTERNALIZATION/COMPETENCE PROTEIN COMEC/REC2"/>
    <property type="match status" value="1"/>
</dbReference>
<feature type="transmembrane region" description="Helical" evidence="6">
    <location>
        <begin position="414"/>
        <end position="440"/>
    </location>
</feature>
<evidence type="ECO:0000259" key="7">
    <source>
        <dbReference type="Pfam" id="PF03772"/>
    </source>
</evidence>
<evidence type="ECO:0000256" key="2">
    <source>
        <dbReference type="ARBA" id="ARBA00022475"/>
    </source>
</evidence>
<dbReference type="InterPro" id="IPR052159">
    <property type="entry name" value="Competence_DNA_uptake"/>
</dbReference>
<reference evidence="9 10" key="1">
    <citation type="journal article" date="2014" name="Proc. Natl. Acad. Sci. U.S.A.">
        <title>Functional characterization of flavobacteria rhodopsins reveals a unique class of light-driven chloride pump in bacteria.</title>
        <authorList>
            <person name="Yoshizawa S."/>
            <person name="Kumagai Y."/>
            <person name="Kim H."/>
            <person name="Ogura Y."/>
            <person name="Hayashi T."/>
            <person name="Iwasaki W."/>
            <person name="DeLong E.F."/>
            <person name="Kogure K."/>
        </authorList>
    </citation>
    <scope>NUCLEOTIDE SEQUENCE [LARGE SCALE GENOMIC DNA]</scope>
    <source>
        <strain evidence="9 10">S1-08</strain>
    </source>
</reference>
<dbReference type="AlphaFoldDB" id="W8VQ42"/>
<feature type="transmembrane region" description="Helical" evidence="6">
    <location>
        <begin position="478"/>
        <end position="499"/>
    </location>
</feature>
<dbReference type="InterPro" id="IPR025405">
    <property type="entry name" value="DUF4131"/>
</dbReference>
<feature type="domain" description="DUF4131" evidence="8">
    <location>
        <begin position="32"/>
        <end position="191"/>
    </location>
</feature>
<protein>
    <submittedName>
        <fullName evidence="9">Competence protein</fullName>
    </submittedName>
</protein>
<dbReference type="Proteomes" id="UP000031760">
    <property type="component" value="Chromosome"/>
</dbReference>
<dbReference type="Pfam" id="PF13567">
    <property type="entry name" value="DUF4131"/>
    <property type="match status" value="1"/>
</dbReference>
<dbReference type="KEGG" id="nmf:NMS_1430"/>
<dbReference type="InterPro" id="IPR004477">
    <property type="entry name" value="ComEC_N"/>
</dbReference>
<feature type="domain" description="ComEC/Rec2-related protein" evidence="7">
    <location>
        <begin position="231"/>
        <end position="500"/>
    </location>
</feature>
<keyword evidence="4 6" id="KW-1133">Transmembrane helix</keyword>
<accession>W8VQ42</accession>
<evidence type="ECO:0000256" key="1">
    <source>
        <dbReference type="ARBA" id="ARBA00004651"/>
    </source>
</evidence>
<dbReference type="HOGENOM" id="CLU_010363_5_0_10"/>
<evidence type="ECO:0000256" key="3">
    <source>
        <dbReference type="ARBA" id="ARBA00022692"/>
    </source>
</evidence>
<keyword evidence="10" id="KW-1185">Reference proteome</keyword>
<feature type="transmembrane region" description="Helical" evidence="6">
    <location>
        <begin position="331"/>
        <end position="350"/>
    </location>
</feature>
<evidence type="ECO:0000313" key="9">
    <source>
        <dbReference type="EMBL" id="BAO55439.1"/>
    </source>
</evidence>
<dbReference type="NCBIfam" id="TIGR00360">
    <property type="entry name" value="ComEC_N-term"/>
    <property type="match status" value="1"/>
</dbReference>
<evidence type="ECO:0000256" key="6">
    <source>
        <dbReference type="SAM" id="Phobius"/>
    </source>
</evidence>
<keyword evidence="5 6" id="KW-0472">Membrane</keyword>
<dbReference type="GO" id="GO:0005886">
    <property type="term" value="C:plasma membrane"/>
    <property type="evidence" value="ECO:0007669"/>
    <property type="project" value="UniProtKB-SubCell"/>
</dbReference>
<feature type="transmembrane region" description="Helical" evidence="6">
    <location>
        <begin position="7"/>
        <end position="25"/>
    </location>
</feature>
<dbReference type="STRING" id="1454201.NMS_1430"/>
<feature type="transmembrane region" description="Helical" evidence="6">
    <location>
        <begin position="356"/>
        <end position="375"/>
    </location>
</feature>
<proteinExistence type="predicted"/>
<evidence type="ECO:0000256" key="4">
    <source>
        <dbReference type="ARBA" id="ARBA00022989"/>
    </source>
</evidence>
<gene>
    <name evidence="9" type="ORF">NMS_1430</name>
</gene>
<feature type="transmembrane region" description="Helical" evidence="6">
    <location>
        <begin position="59"/>
        <end position="78"/>
    </location>
</feature>
<comment type="subcellular location">
    <subcellularLocation>
        <location evidence="1">Cell membrane</location>
        <topology evidence="1">Multi-pass membrane protein</topology>
    </subcellularLocation>
</comment>
<organism evidence="9 10">
    <name type="scientific">Nonlabens marinus S1-08</name>
    <dbReference type="NCBI Taxonomy" id="1454201"/>
    <lineage>
        <taxon>Bacteria</taxon>
        <taxon>Pseudomonadati</taxon>
        <taxon>Bacteroidota</taxon>
        <taxon>Flavobacteriia</taxon>
        <taxon>Flavobacteriales</taxon>
        <taxon>Flavobacteriaceae</taxon>
        <taxon>Nonlabens</taxon>
    </lineage>
</organism>
<keyword evidence="3 6" id="KW-0812">Transmembrane</keyword>
<feature type="transmembrane region" description="Helical" evidence="6">
    <location>
        <begin position="282"/>
        <end position="301"/>
    </location>
</feature>
<dbReference type="RefSeq" id="WP_041496046.1">
    <property type="nucleotide sequence ID" value="NZ_AP014548.1"/>
</dbReference>
<feature type="transmembrane region" description="Helical" evidence="6">
    <location>
        <begin position="251"/>
        <end position="270"/>
    </location>
</feature>
<name>W8VQ42_9FLAO</name>
<feature type="transmembrane region" description="Helical" evidence="6">
    <location>
        <begin position="31"/>
        <end position="52"/>
    </location>
</feature>